<dbReference type="SUPFAM" id="SSF51695">
    <property type="entry name" value="PLC-like phosphodiesterases"/>
    <property type="match status" value="1"/>
</dbReference>
<feature type="signal peptide" evidence="1">
    <location>
        <begin position="1"/>
        <end position="31"/>
    </location>
</feature>
<dbReference type="Gene3D" id="3.20.20.190">
    <property type="entry name" value="Phosphatidylinositol (PI) phosphodiesterase"/>
    <property type="match status" value="1"/>
</dbReference>
<evidence type="ECO:0000313" key="3">
    <source>
        <dbReference type="Proteomes" id="UP000006008"/>
    </source>
</evidence>
<dbReference type="PATRIC" id="fig|742725.3.peg.955"/>
<dbReference type="GO" id="GO:0008081">
    <property type="term" value="F:phosphoric diester hydrolase activity"/>
    <property type="evidence" value="ECO:0007669"/>
    <property type="project" value="InterPro"/>
</dbReference>
<name>G5H760_9BACT</name>
<dbReference type="InterPro" id="IPR017946">
    <property type="entry name" value="PLC-like_Pdiesterase_TIM-brl"/>
</dbReference>
<dbReference type="EMBL" id="ADLD01000009">
    <property type="protein sequence ID" value="EHB92699.1"/>
    <property type="molecule type" value="Genomic_DNA"/>
</dbReference>
<dbReference type="RefSeq" id="WP_009133709.1">
    <property type="nucleotide sequence ID" value="NZ_CP102250.1"/>
</dbReference>
<sequence length="271" mass="30836">MTRISFIFHSFSGRLCLMLLTALLCSSYSGSRGVQIHSHNDYQKNIPFYRAYSQQVNTIEADIYTAPASDDLLVAHDVQELDTALTLDEMYLDPLVFLFKQNQGRAWRGSEQILSLMIDLKTPLHPTIDRLIAKLEKHPEVFDPAVNPYAVRVVITGSRPDPSAFGEFPHFISFDGFIDVEYTPEQLERVALISEPFCRYAKWKGGPEPLPAQEKQVIEQLIAKSHKAGKPIRFWCSPDNAVAWETFRKLGIDIINTDQPEACTLYFQQNP</sequence>
<feature type="chain" id="PRO_5003477681" description="GP-PDE domain-containing protein" evidence="1">
    <location>
        <begin position="32"/>
        <end position="271"/>
    </location>
</feature>
<evidence type="ECO:0000313" key="2">
    <source>
        <dbReference type="EMBL" id="EHB92699.1"/>
    </source>
</evidence>
<protein>
    <recommendedName>
        <fullName evidence="4">GP-PDE domain-containing protein</fullName>
    </recommendedName>
</protein>
<evidence type="ECO:0000256" key="1">
    <source>
        <dbReference type="SAM" id="SignalP"/>
    </source>
</evidence>
<accession>G5H760</accession>
<dbReference type="eggNOG" id="COG1785">
    <property type="taxonomic scope" value="Bacteria"/>
</dbReference>
<dbReference type="GeneID" id="92816082"/>
<dbReference type="HOGENOM" id="CLU_031561_3_0_10"/>
<organism evidence="2 3">
    <name type="scientific">Alistipes indistinctus YIT 12060</name>
    <dbReference type="NCBI Taxonomy" id="742725"/>
    <lineage>
        <taxon>Bacteria</taxon>
        <taxon>Pseudomonadati</taxon>
        <taxon>Bacteroidota</taxon>
        <taxon>Bacteroidia</taxon>
        <taxon>Bacteroidales</taxon>
        <taxon>Rikenellaceae</taxon>
        <taxon>Alistipes</taxon>
    </lineage>
</organism>
<proteinExistence type="predicted"/>
<keyword evidence="3" id="KW-1185">Reference proteome</keyword>
<dbReference type="GO" id="GO:0006629">
    <property type="term" value="P:lipid metabolic process"/>
    <property type="evidence" value="ECO:0007669"/>
    <property type="project" value="InterPro"/>
</dbReference>
<reference evidence="2 3" key="1">
    <citation type="submission" date="2011-08" db="EMBL/GenBank/DDBJ databases">
        <title>The Genome Sequence of Alistipes indistinctus YIT 12060.</title>
        <authorList>
            <consortium name="The Broad Institute Genome Sequencing Platform"/>
            <person name="Earl A."/>
            <person name="Ward D."/>
            <person name="Feldgarden M."/>
            <person name="Gevers D."/>
            <person name="Morotomi M."/>
            <person name="Young S.K."/>
            <person name="Zeng Q."/>
            <person name="Gargeya S."/>
            <person name="Fitzgerald M."/>
            <person name="Haas B."/>
            <person name="Abouelleil A."/>
            <person name="Alvarado L."/>
            <person name="Arachchi H.M."/>
            <person name="Berlin A."/>
            <person name="Brown A."/>
            <person name="Chapman S.B."/>
            <person name="Chen Z."/>
            <person name="Dunbar C."/>
            <person name="Freedman E."/>
            <person name="Gearin G."/>
            <person name="Gellesch M."/>
            <person name="Goldberg J."/>
            <person name="Griggs A."/>
            <person name="Gujja S."/>
            <person name="Heiman D."/>
            <person name="Howarth C."/>
            <person name="Larson L."/>
            <person name="Lui A."/>
            <person name="MacDonald P.J.P."/>
            <person name="Montmayeur A."/>
            <person name="Murphy C."/>
            <person name="Neiman D."/>
            <person name="Pearson M."/>
            <person name="Priest M."/>
            <person name="Roberts A."/>
            <person name="Saif S."/>
            <person name="Shea T."/>
            <person name="Shenoy N."/>
            <person name="Sisk P."/>
            <person name="Stolte C."/>
            <person name="Sykes S."/>
            <person name="Wortman J."/>
            <person name="Nusbaum C."/>
            <person name="Birren B."/>
        </authorList>
    </citation>
    <scope>NUCLEOTIDE SEQUENCE [LARGE SCALE GENOMIC DNA]</scope>
    <source>
        <strain evidence="2 3">YIT 12060</strain>
    </source>
</reference>
<dbReference type="OrthoDB" id="9794455at2"/>
<evidence type="ECO:0008006" key="4">
    <source>
        <dbReference type="Google" id="ProtNLM"/>
    </source>
</evidence>
<keyword evidence="1" id="KW-0732">Signal</keyword>
<dbReference type="Proteomes" id="UP000006008">
    <property type="component" value="Unassembled WGS sequence"/>
</dbReference>
<comment type="caution">
    <text evidence="2">The sequence shown here is derived from an EMBL/GenBank/DDBJ whole genome shotgun (WGS) entry which is preliminary data.</text>
</comment>
<gene>
    <name evidence="2" type="ORF">HMPREF9450_00903</name>
</gene>
<dbReference type="AlphaFoldDB" id="G5H760"/>
<dbReference type="STRING" id="742725.HMPREF9450_00903"/>